<sequence length="113" mass="13252">MKLDLLAQEVVQRLAFVDNTCLVTRETSWVPDIVILATLFFNTWLPHRGIAFYYQGFVSMIYRYDKGINRQVIKGENKIKSNDTFHCTFEVLKIVKKRDHCFMTPVVLKNFSS</sequence>
<evidence type="ECO:0000313" key="1">
    <source>
        <dbReference type="EMBL" id="GFY72689.1"/>
    </source>
</evidence>
<comment type="caution">
    <text evidence="1">The sequence shown here is derived from an EMBL/GenBank/DDBJ whole genome shotgun (WGS) entry which is preliminary data.</text>
</comment>
<evidence type="ECO:0000313" key="2">
    <source>
        <dbReference type="Proteomes" id="UP000886998"/>
    </source>
</evidence>
<proteinExistence type="predicted"/>
<gene>
    <name evidence="1" type="ORF">TNIN_288971</name>
</gene>
<dbReference type="AlphaFoldDB" id="A0A8X6YN99"/>
<protein>
    <submittedName>
        <fullName evidence="1">Uncharacterized protein</fullName>
    </submittedName>
</protein>
<accession>A0A8X6YN99</accession>
<dbReference type="EMBL" id="BMAV01019607">
    <property type="protein sequence ID" value="GFY72689.1"/>
    <property type="molecule type" value="Genomic_DNA"/>
</dbReference>
<keyword evidence="2" id="KW-1185">Reference proteome</keyword>
<dbReference type="Proteomes" id="UP000886998">
    <property type="component" value="Unassembled WGS sequence"/>
</dbReference>
<reference evidence="1" key="1">
    <citation type="submission" date="2020-08" db="EMBL/GenBank/DDBJ databases">
        <title>Multicomponent nature underlies the extraordinary mechanical properties of spider dragline silk.</title>
        <authorList>
            <person name="Kono N."/>
            <person name="Nakamura H."/>
            <person name="Mori M."/>
            <person name="Yoshida Y."/>
            <person name="Ohtoshi R."/>
            <person name="Malay A.D."/>
            <person name="Moran D.A.P."/>
            <person name="Tomita M."/>
            <person name="Numata K."/>
            <person name="Arakawa K."/>
        </authorList>
    </citation>
    <scope>NUCLEOTIDE SEQUENCE</scope>
</reference>
<name>A0A8X6YN99_9ARAC</name>
<organism evidence="1 2">
    <name type="scientific">Trichonephila inaurata madagascariensis</name>
    <dbReference type="NCBI Taxonomy" id="2747483"/>
    <lineage>
        <taxon>Eukaryota</taxon>
        <taxon>Metazoa</taxon>
        <taxon>Ecdysozoa</taxon>
        <taxon>Arthropoda</taxon>
        <taxon>Chelicerata</taxon>
        <taxon>Arachnida</taxon>
        <taxon>Araneae</taxon>
        <taxon>Araneomorphae</taxon>
        <taxon>Entelegynae</taxon>
        <taxon>Araneoidea</taxon>
        <taxon>Nephilidae</taxon>
        <taxon>Trichonephila</taxon>
        <taxon>Trichonephila inaurata</taxon>
    </lineage>
</organism>